<reference evidence="4 5" key="1">
    <citation type="submission" date="2024-09" db="EMBL/GenBank/DDBJ databases">
        <authorList>
            <person name="Sun Q."/>
            <person name="Mori K."/>
        </authorList>
    </citation>
    <scope>NUCLEOTIDE SEQUENCE [LARGE SCALE GENOMIC DNA]</scope>
    <source>
        <strain evidence="4 5">CICC 11035S</strain>
    </source>
</reference>
<evidence type="ECO:0000259" key="3">
    <source>
        <dbReference type="Pfam" id="PF17482"/>
    </source>
</evidence>
<dbReference type="Pfam" id="PF04984">
    <property type="entry name" value="Phage_sheath_1"/>
    <property type="match status" value="1"/>
</dbReference>
<evidence type="ECO:0000259" key="2">
    <source>
        <dbReference type="Pfam" id="PF04984"/>
    </source>
</evidence>
<sequence>MTISFTSIPADIRTPGQYVEFDSSRAVSGSPPIVNRVLIVGQKLAAGTSAALTRQAVSDASQAIALFGRGSMLARMVAAYKTADKYSEVIAIGLDDAAGSTAATATITVTGPATESRELALMIAGVRVPLTIASGDIATSIATAIAAAVNAKLDLPVTAAVGASPNQHVVTLTARNKGSAGNEIDVRHSHYAGEALAAGVGIAVVAMAGGAGDPEIDNLWPVVGDQPYRTMIFGVITASIAAKIKLELDDRWGPERMLESFAYAAKSGTQGTLAAFGAALNSELLTILGSGKSPTWSAEVAAIYAAICGYYTAVDPARPTQTLTLTGMVAPKEADQFTRAQRDLLLRDGIATFVADTSGVCRIERSITTYQTDAFGLPSVAYLDLETVTTLAYLRASLRSRIATKFPRHKLADDDTRFGAGQAIVTPKIIRAEIIALAREWEDAGLVEGLDQFVTDLIVERDANDVNRINALIPPDIVNQFRSFAAAIQFRL</sequence>
<evidence type="ECO:0000256" key="1">
    <source>
        <dbReference type="ARBA" id="ARBA00008005"/>
    </source>
</evidence>
<feature type="domain" description="Tail sheath protein subtilisin-like" evidence="2">
    <location>
        <begin position="209"/>
        <end position="369"/>
    </location>
</feature>
<proteinExistence type="inferred from homology"/>
<dbReference type="InterPro" id="IPR035089">
    <property type="entry name" value="Phage_sheath_subtilisin"/>
</dbReference>
<dbReference type="Proteomes" id="UP001589858">
    <property type="component" value="Unassembled WGS sequence"/>
</dbReference>
<dbReference type="InterPro" id="IPR007067">
    <property type="entry name" value="Tail_sheath"/>
</dbReference>
<organism evidence="4 5">
    <name type="scientific">Novosphingobium clariflavum</name>
    <dbReference type="NCBI Taxonomy" id="2029884"/>
    <lineage>
        <taxon>Bacteria</taxon>
        <taxon>Pseudomonadati</taxon>
        <taxon>Pseudomonadota</taxon>
        <taxon>Alphaproteobacteria</taxon>
        <taxon>Sphingomonadales</taxon>
        <taxon>Sphingomonadaceae</taxon>
        <taxon>Novosphingobium</taxon>
    </lineage>
</organism>
<dbReference type="InterPro" id="IPR020287">
    <property type="entry name" value="Tail_sheath_C"/>
</dbReference>
<name>A0ABV6SB01_9SPHN</name>
<comment type="caution">
    <text evidence="4">The sequence shown here is derived from an EMBL/GenBank/DDBJ whole genome shotgun (WGS) entry which is preliminary data.</text>
</comment>
<dbReference type="EMBL" id="JBHLTM010000067">
    <property type="protein sequence ID" value="MFC0686399.1"/>
    <property type="molecule type" value="Genomic_DNA"/>
</dbReference>
<dbReference type="RefSeq" id="WP_267223842.1">
    <property type="nucleotide sequence ID" value="NZ_JAPCWC010000028.1"/>
</dbReference>
<evidence type="ECO:0000313" key="4">
    <source>
        <dbReference type="EMBL" id="MFC0686399.1"/>
    </source>
</evidence>
<accession>A0ABV6SB01</accession>
<protein>
    <submittedName>
        <fullName evidence="4">Phage tail sheath C-terminal domain-containing protein</fullName>
    </submittedName>
</protein>
<comment type="similarity">
    <text evidence="1">Belongs to the myoviridae tail sheath protein family.</text>
</comment>
<evidence type="ECO:0000313" key="5">
    <source>
        <dbReference type="Proteomes" id="UP001589858"/>
    </source>
</evidence>
<dbReference type="Pfam" id="PF17482">
    <property type="entry name" value="Phage_sheath_1C"/>
    <property type="match status" value="1"/>
</dbReference>
<keyword evidence="5" id="KW-1185">Reference proteome</keyword>
<gene>
    <name evidence="4" type="ORF">ACFFF8_17580</name>
</gene>
<dbReference type="PIRSF" id="PIRSF007349">
    <property type="entry name" value="Tsp_L"/>
    <property type="match status" value="1"/>
</dbReference>
<feature type="domain" description="Tail sheath protein C-terminal" evidence="3">
    <location>
        <begin position="381"/>
        <end position="491"/>
    </location>
</feature>